<evidence type="ECO:0000256" key="2">
    <source>
        <dbReference type="ARBA" id="ARBA00022490"/>
    </source>
</evidence>
<keyword evidence="3 18" id="KW-0479">Metal-binding</keyword>
<dbReference type="GO" id="GO:0016887">
    <property type="term" value="F:ATP hydrolysis activity"/>
    <property type="evidence" value="ECO:0007669"/>
    <property type="project" value="InterPro"/>
</dbReference>
<evidence type="ECO:0000256" key="18">
    <source>
        <dbReference type="HAMAP-Rule" id="MF_00205"/>
    </source>
</evidence>
<dbReference type="Pfam" id="PF17755">
    <property type="entry name" value="UvrA_DNA-bind"/>
    <property type="match status" value="1"/>
</dbReference>
<dbReference type="GO" id="GO:0005524">
    <property type="term" value="F:ATP binding"/>
    <property type="evidence" value="ECO:0007669"/>
    <property type="project" value="UniProtKB-UniRule"/>
</dbReference>
<feature type="binding site" evidence="18">
    <location>
        <begin position="32"/>
        <end position="39"/>
    </location>
    <ligand>
        <name>ATP</name>
        <dbReference type="ChEBI" id="CHEBI:30616"/>
    </ligand>
</feature>
<dbReference type="EMBL" id="CP058905">
    <property type="protein sequence ID" value="QLJ97133.1"/>
    <property type="molecule type" value="Genomic_DNA"/>
</dbReference>
<dbReference type="InterPro" id="IPR041552">
    <property type="entry name" value="UvrA_DNA-bd"/>
</dbReference>
<keyword evidence="2 18" id="KW-0963">Cytoplasm</keyword>
<dbReference type="Gene3D" id="3.40.50.300">
    <property type="entry name" value="P-loop containing nucleotide triphosphate hydrolases"/>
    <property type="match status" value="2"/>
</dbReference>
<organism evidence="21">
    <name type="scientific">Micromonospora carbonacea</name>
    <dbReference type="NCBI Taxonomy" id="47853"/>
    <lineage>
        <taxon>Bacteria</taxon>
        <taxon>Bacillati</taxon>
        <taxon>Actinomycetota</taxon>
        <taxon>Actinomycetes</taxon>
        <taxon>Micromonosporales</taxon>
        <taxon>Micromonosporaceae</taxon>
        <taxon>Micromonospora</taxon>
    </lineage>
</organism>
<evidence type="ECO:0000259" key="20">
    <source>
        <dbReference type="PROSITE" id="PS50893"/>
    </source>
</evidence>
<dbReference type="InterPro" id="IPR003593">
    <property type="entry name" value="AAA+_ATPase"/>
</dbReference>
<feature type="region of interest" description="Disordered" evidence="19">
    <location>
        <begin position="956"/>
        <end position="981"/>
    </location>
</feature>
<feature type="domain" description="ABC transporter" evidence="20">
    <location>
        <begin position="614"/>
        <end position="942"/>
    </location>
</feature>
<feature type="zinc finger region" description="C4-type" evidence="18">
    <location>
        <begin position="745"/>
        <end position="771"/>
    </location>
</feature>
<keyword evidence="14 18" id="KW-0742">SOS response</keyword>
<evidence type="ECO:0000256" key="1">
    <source>
        <dbReference type="ARBA" id="ARBA00004496"/>
    </source>
</evidence>
<feature type="binding site" evidence="18">
    <location>
        <begin position="646"/>
        <end position="653"/>
    </location>
    <ligand>
        <name>ATP</name>
        <dbReference type="ChEBI" id="CHEBI:30616"/>
    </ligand>
</feature>
<evidence type="ECO:0000313" key="21">
    <source>
        <dbReference type="EMBL" id="QLJ97133.1"/>
    </source>
</evidence>
<evidence type="ECO:0000256" key="13">
    <source>
        <dbReference type="ARBA" id="ARBA00023204"/>
    </source>
</evidence>
<comment type="similarity">
    <text evidence="15 18">Belongs to the ABC transporter superfamily. UvrA family.</text>
</comment>
<feature type="compositionally biased region" description="Low complexity" evidence="19">
    <location>
        <begin position="956"/>
        <end position="970"/>
    </location>
</feature>
<reference evidence="21" key="1">
    <citation type="submission" date="2020-08" db="EMBL/GenBank/DDBJ databases">
        <title>A bifunctional nitrone conjugated secondary metabolite targeting the ribosome.</title>
        <authorList>
            <person name="Limbrick E.M."/>
            <person name="Graf M."/>
            <person name="Derewacz D.K."/>
            <person name="Nguyen F."/>
            <person name="Spraggins J.M."/>
            <person name="Wieland M."/>
            <person name="Ynigez-Gutierrez A.E."/>
            <person name="Reisman B.J."/>
            <person name="Zinshteyn B."/>
            <person name="McCulloch K."/>
            <person name="Iverson T.M."/>
            <person name="Green R."/>
            <person name="Wilson D.N."/>
            <person name="Bachmann B.O."/>
        </authorList>
    </citation>
    <scope>NUCLEOTIDE SEQUENCE</scope>
    <source>
        <strain evidence="21">Africana</strain>
    </source>
</reference>
<keyword evidence="7 18" id="KW-0228">DNA excision</keyword>
<dbReference type="SMART" id="SM00382">
    <property type="entry name" value="AAA"/>
    <property type="match status" value="1"/>
</dbReference>
<keyword evidence="12 18" id="KW-0238">DNA-binding</keyword>
<dbReference type="GO" id="GO:0008270">
    <property type="term" value="F:zinc ion binding"/>
    <property type="evidence" value="ECO:0007669"/>
    <property type="project" value="UniProtKB-UniRule"/>
</dbReference>
<evidence type="ECO:0000256" key="15">
    <source>
        <dbReference type="ARBA" id="ARBA00038000"/>
    </source>
</evidence>
<dbReference type="PROSITE" id="PS50893">
    <property type="entry name" value="ABC_TRANSPORTER_2"/>
    <property type="match status" value="1"/>
</dbReference>
<dbReference type="InterPro" id="IPR013815">
    <property type="entry name" value="ATP_grasp_subdomain_1"/>
</dbReference>
<sequence length="981" mass="107516">MADRLIIRGAREHNLRDVSLDLPRDALIVFTGLSGSGKSSLAFDTIFAEGQRRYVESLSSYARQFLGQMDKPDVDFIEGLSPAVSIDQKSTSRNPRSTVGTITEVYDYLRLLYARVGEPHCPVCGERISRQSPQQIVDRVLAMAEGTRFMVLAPVVRGRKGEYVDLFAELQGKGYARARVDGVVHPLTEPPKLKKQEKHTIEVVIDRLTVKAGAKQRLTDSVEAALGLSGGLVLLDFVDLAEDDPDRERRYSEHLACPNDHPLAIEDLEPRVFSFNAPYGACPECTGLGTKKEVDPELVVPDPERTLREGAIQPWSNGHNLEYFLRLLEALGETEHFDVDTPWRALPARAQKTILHGSGDQVHVRYRNKYGRERSYFTGFEGVVQWIERRHTDTESEWSREKYEGYMRDVPCAACGGARLKPEVLAVTLAGKSIAEVCNLSVGECAELLAGIELTDRQKLIAERVLKEINARLKFLLDVGLDYLSLDRPAGTLSGGEAQRIRLATQIGSGLVGVLYVLDEPSIGLHQRDNHRLIETLVRLRGLGNTLIVVEHDEDTIRTADWIVDIGPGAGEHGGRIVHSGSVPDLLANPESVTGAYLSGRREIPTPKGRRPQTPGRELVVHGAREHNLRNLTVSFPLGQLIAVTGVSGSGKSTLVNDILHAVLANQINGARHVPGRHTRISGLEHVDKVVGVDQSPIGRTPRSNPATYTGVWDHVRKLFAETTEAKVRGYGPGRFSFNVKGGRCEACSGDGTIKIEMNFLPDVYVPCEVCKGARYNRETLEVHYKGKTVSDVLEMPIEEAAEFFSAIPAIHRHLKTLVDVGLGYVRLGQPAPTLSGGEAQRVKLASELQKRSTGRTVYVLDEPTTGLHFEDIRKLLMVLEGLVDKGNTVITIEHNLDVIKTADWLIDMGPEGGHRGGTVLATGTPEEVAEVPESHTGRFLRPVLGLDGEARGAKAATGRAAKANGAATRPRVRKVPAGAR</sequence>
<gene>
    <name evidence="18 21" type="primary">uvrA</name>
    <name evidence="21" type="ORF">HZU44_20040</name>
</gene>
<keyword evidence="5 18" id="KW-0547">Nucleotide-binding</keyword>
<keyword evidence="21" id="KW-0378">Hydrolase</keyword>
<evidence type="ECO:0000256" key="3">
    <source>
        <dbReference type="ARBA" id="ARBA00022723"/>
    </source>
</evidence>
<dbReference type="GO" id="GO:0003677">
    <property type="term" value="F:DNA binding"/>
    <property type="evidence" value="ECO:0007669"/>
    <property type="project" value="UniProtKB-UniRule"/>
</dbReference>
<keyword evidence="4 18" id="KW-0677">Repeat</keyword>
<dbReference type="NCBIfam" id="TIGR00630">
    <property type="entry name" value="uvra"/>
    <property type="match status" value="1"/>
</dbReference>
<dbReference type="CDD" id="cd03270">
    <property type="entry name" value="ABC_UvrA_I"/>
    <property type="match status" value="1"/>
</dbReference>
<evidence type="ECO:0000256" key="12">
    <source>
        <dbReference type="ARBA" id="ARBA00023125"/>
    </source>
</evidence>
<dbReference type="InterPro" id="IPR004602">
    <property type="entry name" value="UvrA"/>
</dbReference>
<evidence type="ECO:0000256" key="11">
    <source>
        <dbReference type="ARBA" id="ARBA00022881"/>
    </source>
</evidence>
<dbReference type="FunFam" id="1.20.1580.10:FF:000001">
    <property type="entry name" value="UvrABC system protein A"/>
    <property type="match status" value="2"/>
</dbReference>
<evidence type="ECO:0000256" key="4">
    <source>
        <dbReference type="ARBA" id="ARBA00022737"/>
    </source>
</evidence>
<dbReference type="InterPro" id="IPR027417">
    <property type="entry name" value="P-loop_NTPase"/>
</dbReference>
<dbReference type="GO" id="GO:0005737">
    <property type="term" value="C:cytoplasm"/>
    <property type="evidence" value="ECO:0007669"/>
    <property type="project" value="UniProtKB-SubCell"/>
</dbReference>
<evidence type="ECO:0000256" key="7">
    <source>
        <dbReference type="ARBA" id="ARBA00022769"/>
    </source>
</evidence>
<comment type="caution">
    <text evidence="18">Lacks conserved residue(s) required for the propagation of feature annotation.</text>
</comment>
<evidence type="ECO:0000256" key="5">
    <source>
        <dbReference type="ARBA" id="ARBA00022741"/>
    </source>
</evidence>
<evidence type="ECO:0000256" key="16">
    <source>
        <dbReference type="ARBA" id="ARBA00039316"/>
    </source>
</evidence>
<proteinExistence type="inferred from homology"/>
<comment type="subcellular location">
    <subcellularLocation>
        <location evidence="1 18">Cytoplasm</location>
    </subcellularLocation>
</comment>
<keyword evidence="6 18" id="KW-0227">DNA damage</keyword>
<dbReference type="Pfam" id="PF17760">
    <property type="entry name" value="UvrA_inter"/>
    <property type="match status" value="1"/>
</dbReference>
<dbReference type="GO" id="GO:0009432">
    <property type="term" value="P:SOS response"/>
    <property type="evidence" value="ECO:0007669"/>
    <property type="project" value="UniProtKB-UniRule"/>
</dbReference>
<dbReference type="GO" id="GO:0009381">
    <property type="term" value="F:excinuclease ABC activity"/>
    <property type="evidence" value="ECO:0007669"/>
    <property type="project" value="UniProtKB-UniRule"/>
</dbReference>
<evidence type="ECO:0000256" key="17">
    <source>
        <dbReference type="ARBA" id="ARBA00042156"/>
    </source>
</evidence>
<evidence type="ECO:0000256" key="9">
    <source>
        <dbReference type="ARBA" id="ARBA00022833"/>
    </source>
</evidence>
<keyword evidence="9 18" id="KW-0862">Zinc</keyword>
<dbReference type="SUPFAM" id="SSF52540">
    <property type="entry name" value="P-loop containing nucleoside triphosphate hydrolases"/>
    <property type="match status" value="2"/>
</dbReference>
<dbReference type="HAMAP" id="MF_00205">
    <property type="entry name" value="UvrA"/>
    <property type="match status" value="1"/>
</dbReference>
<accession>A0A7D5YBK9</accession>
<comment type="function">
    <text evidence="18">The UvrABC repair system catalyzes the recognition and processing of DNA lesions. UvrA is an ATPase and a DNA-binding protein. A damage recognition complex composed of 2 UvrA and 2 UvrB subunits scans DNA for abnormalities. When the presence of a lesion has been verified by UvrB, the UvrA molecules dissociate.</text>
</comment>
<dbReference type="CDD" id="cd03271">
    <property type="entry name" value="ABC_UvrA_II"/>
    <property type="match status" value="1"/>
</dbReference>
<dbReference type="PANTHER" id="PTHR43152:SF3">
    <property type="entry name" value="UVRABC SYSTEM PROTEIN A"/>
    <property type="match status" value="1"/>
</dbReference>
<evidence type="ECO:0000256" key="8">
    <source>
        <dbReference type="ARBA" id="ARBA00022771"/>
    </source>
</evidence>
<keyword evidence="13 18" id="KW-0234">DNA repair</keyword>
<dbReference type="GO" id="GO:0006289">
    <property type="term" value="P:nucleotide-excision repair"/>
    <property type="evidence" value="ECO:0007669"/>
    <property type="project" value="UniProtKB-UniRule"/>
</dbReference>
<evidence type="ECO:0000256" key="14">
    <source>
        <dbReference type="ARBA" id="ARBA00023236"/>
    </source>
</evidence>
<evidence type="ECO:0000256" key="6">
    <source>
        <dbReference type="ARBA" id="ARBA00022763"/>
    </source>
</evidence>
<dbReference type="FunFam" id="1.20.1580.10:FF:000002">
    <property type="entry name" value="UvrABC system protein A"/>
    <property type="match status" value="1"/>
</dbReference>
<name>A0A7D5YBK9_9ACTN</name>
<dbReference type="GO" id="GO:0009380">
    <property type="term" value="C:excinuclease repair complex"/>
    <property type="evidence" value="ECO:0007669"/>
    <property type="project" value="InterPro"/>
</dbReference>
<dbReference type="PROSITE" id="PS00211">
    <property type="entry name" value="ABC_TRANSPORTER_1"/>
    <property type="match status" value="2"/>
</dbReference>
<dbReference type="InterPro" id="IPR003439">
    <property type="entry name" value="ABC_transporter-like_ATP-bd"/>
</dbReference>
<dbReference type="InterPro" id="IPR017871">
    <property type="entry name" value="ABC_transporter-like_CS"/>
</dbReference>
<evidence type="ECO:0000256" key="10">
    <source>
        <dbReference type="ARBA" id="ARBA00022840"/>
    </source>
</evidence>
<dbReference type="NCBIfam" id="NF001503">
    <property type="entry name" value="PRK00349.1"/>
    <property type="match status" value="1"/>
</dbReference>
<keyword evidence="8 18" id="KW-0863">Zinc-finger</keyword>
<protein>
    <recommendedName>
        <fullName evidence="16 18">UvrABC system protein A</fullName>
        <shortName evidence="18">UvrA protein</shortName>
    </recommendedName>
    <alternativeName>
        <fullName evidence="17 18">Excinuclease ABC subunit A</fullName>
    </alternativeName>
</protein>
<dbReference type="Gene3D" id="1.20.1580.10">
    <property type="entry name" value="ABC transporter ATPase like domain"/>
    <property type="match status" value="2"/>
</dbReference>
<comment type="subunit">
    <text evidence="18">Forms a heterotetramer with UvrB during the search for lesions.</text>
</comment>
<dbReference type="Gene3D" id="1.10.8.280">
    <property type="entry name" value="ABC transporter ATPase domain-like"/>
    <property type="match status" value="1"/>
</dbReference>
<dbReference type="Gene3D" id="3.30.1490.20">
    <property type="entry name" value="ATP-grasp fold, A domain"/>
    <property type="match status" value="1"/>
</dbReference>
<dbReference type="PANTHER" id="PTHR43152">
    <property type="entry name" value="UVRABC SYSTEM PROTEIN A"/>
    <property type="match status" value="1"/>
</dbReference>
<evidence type="ECO:0000256" key="19">
    <source>
        <dbReference type="SAM" id="MobiDB-lite"/>
    </source>
</evidence>
<dbReference type="AlphaFoldDB" id="A0A7D5YBK9"/>
<keyword evidence="11 18" id="KW-0267">Excision nuclease</keyword>
<dbReference type="InterPro" id="IPR041102">
    <property type="entry name" value="UvrA_inter"/>
</dbReference>
<keyword evidence="10 18" id="KW-0067">ATP-binding</keyword>